<protein>
    <recommendedName>
        <fullName evidence="4">ABC transporter substrate-binding protein</fullName>
    </recommendedName>
</protein>
<name>A0A254Q5T1_9BURK</name>
<dbReference type="PANTHER" id="PTHR42928:SF5">
    <property type="entry name" value="BLR1237 PROTEIN"/>
    <property type="match status" value="1"/>
</dbReference>
<comment type="similarity">
    <text evidence="1">Belongs to the UPF0065 (bug) family.</text>
</comment>
<dbReference type="Gene3D" id="3.40.190.150">
    <property type="entry name" value="Bordetella uptake gene, domain 1"/>
    <property type="match status" value="1"/>
</dbReference>
<accession>A0A254Q5T1</accession>
<evidence type="ECO:0000256" key="1">
    <source>
        <dbReference type="ARBA" id="ARBA00006987"/>
    </source>
</evidence>
<dbReference type="Gene3D" id="3.40.190.10">
    <property type="entry name" value="Periplasmic binding protein-like II"/>
    <property type="match status" value="1"/>
</dbReference>
<dbReference type="SUPFAM" id="SSF53850">
    <property type="entry name" value="Periplasmic binding protein-like II"/>
    <property type="match status" value="1"/>
</dbReference>
<dbReference type="CDD" id="cd07012">
    <property type="entry name" value="PBP2_Bug_TTT"/>
    <property type="match status" value="1"/>
</dbReference>
<dbReference type="InterPro" id="IPR042100">
    <property type="entry name" value="Bug_dom1"/>
</dbReference>
<dbReference type="PANTHER" id="PTHR42928">
    <property type="entry name" value="TRICARBOXYLATE-BINDING PROTEIN"/>
    <property type="match status" value="1"/>
</dbReference>
<dbReference type="Pfam" id="PF03401">
    <property type="entry name" value="TctC"/>
    <property type="match status" value="1"/>
</dbReference>
<organism evidence="2 3">
    <name type="scientific">Polynucleobacter campilacus</name>
    <dbReference type="NCBI Taxonomy" id="1743163"/>
    <lineage>
        <taxon>Bacteria</taxon>
        <taxon>Pseudomonadati</taxon>
        <taxon>Pseudomonadota</taxon>
        <taxon>Betaproteobacteria</taxon>
        <taxon>Burkholderiales</taxon>
        <taxon>Burkholderiaceae</taxon>
        <taxon>Polynucleobacter</taxon>
    </lineage>
</organism>
<dbReference type="Proteomes" id="UP000197528">
    <property type="component" value="Unassembled WGS sequence"/>
</dbReference>
<comment type="caution">
    <text evidence="2">The sequence shown here is derived from an EMBL/GenBank/DDBJ whole genome shotgun (WGS) entry which is preliminary data.</text>
</comment>
<gene>
    <name evidence="2" type="ORF">CBI31_00980</name>
</gene>
<reference evidence="2 3" key="1">
    <citation type="submission" date="2017-05" db="EMBL/GenBank/DDBJ databases">
        <title>Genome of Polynucleobacter sp. MWH-Feld-100.</title>
        <authorList>
            <person name="Hahn M.W."/>
        </authorList>
    </citation>
    <scope>NUCLEOTIDE SEQUENCE [LARGE SCALE GENOMIC DNA]</scope>
    <source>
        <strain evidence="2 3">MWH-Feld-100</strain>
    </source>
</reference>
<dbReference type="InterPro" id="IPR005064">
    <property type="entry name" value="BUG"/>
</dbReference>
<evidence type="ECO:0000313" key="2">
    <source>
        <dbReference type="EMBL" id="OWS70852.1"/>
    </source>
</evidence>
<sequence>MLGHFLNTIFRVGGQRQRVTEAELLSQALNSVLSLIRFKKLKIYFGCDDMFNDLRRIINNAVSLKFASWGLIFVALNSVSVGLSAQGYPSKPITLIAPYTAGGDSDFSGRNLASVATKLMNQPLIVQNIVGASGTIGSLKVRNSTPDGYTLLISRVGSQAIVPALDSKTPYKWNDFTFISLLDLNPMVCVVKSDSPYKNMRDLLGALRSDPGKLNYATAGPGTSQHLSVEILLNAANLPSSAAAMIPYKSAGESSAALLGNQVDFVCNTMTTLAGQIKGGSMRGLMVSTPDRLKDFPDIPSSRELGLNQFEQATGWSGLFGPPGLPQDVVDKWVEVLKKVAQDPAWENANKTAGAIAAIRSPAETDQFVKQQVLLYERLGTNLGLRK</sequence>
<proteinExistence type="inferred from homology"/>
<dbReference type="AlphaFoldDB" id="A0A254Q5T1"/>
<evidence type="ECO:0008006" key="4">
    <source>
        <dbReference type="Google" id="ProtNLM"/>
    </source>
</evidence>
<dbReference type="EMBL" id="NGUP01000001">
    <property type="protein sequence ID" value="OWS70852.1"/>
    <property type="molecule type" value="Genomic_DNA"/>
</dbReference>
<evidence type="ECO:0000313" key="3">
    <source>
        <dbReference type="Proteomes" id="UP000197528"/>
    </source>
</evidence>
<keyword evidence="3" id="KW-1185">Reference proteome</keyword>